<evidence type="ECO:0000313" key="3">
    <source>
        <dbReference type="EMBL" id="SFL05117.1"/>
    </source>
</evidence>
<reference evidence="3 4" key="1">
    <citation type="submission" date="2016-10" db="EMBL/GenBank/DDBJ databases">
        <authorList>
            <person name="de Groot N.N."/>
        </authorList>
    </citation>
    <scope>NUCLEOTIDE SEQUENCE [LARGE SCALE GENOMIC DNA]</scope>
    <source>
        <strain evidence="3 4">DSM 19981</strain>
    </source>
</reference>
<dbReference type="EMBL" id="FOSQ01000016">
    <property type="protein sequence ID" value="SFL05117.1"/>
    <property type="molecule type" value="Genomic_DNA"/>
</dbReference>
<dbReference type="PANTHER" id="PTHR21621">
    <property type="entry name" value="RIBOSOMAL PROTEIN S6 MODIFICATION PROTEIN"/>
    <property type="match status" value="1"/>
</dbReference>
<dbReference type="OrthoDB" id="4789744at2"/>
<dbReference type="GO" id="GO:0046872">
    <property type="term" value="F:metal ion binding"/>
    <property type="evidence" value="ECO:0007669"/>
    <property type="project" value="InterPro"/>
</dbReference>
<feature type="domain" description="ATP-grasp" evidence="2">
    <location>
        <begin position="100"/>
        <end position="314"/>
    </location>
</feature>
<dbReference type="Proteomes" id="UP000199473">
    <property type="component" value="Unassembled WGS sequence"/>
</dbReference>
<dbReference type="InterPro" id="IPR011761">
    <property type="entry name" value="ATP-grasp"/>
</dbReference>
<dbReference type="GO" id="GO:0005737">
    <property type="term" value="C:cytoplasm"/>
    <property type="evidence" value="ECO:0007669"/>
    <property type="project" value="TreeGrafter"/>
</dbReference>
<dbReference type="GO" id="GO:0018169">
    <property type="term" value="F:ribosomal S6-glutamic acid ligase activity"/>
    <property type="evidence" value="ECO:0007669"/>
    <property type="project" value="TreeGrafter"/>
</dbReference>
<accession>A0A1I4EKQ5</accession>
<dbReference type="PANTHER" id="PTHR21621:SF0">
    <property type="entry name" value="BETA-CITRYLGLUTAMATE SYNTHASE B-RELATED"/>
    <property type="match status" value="1"/>
</dbReference>
<dbReference type="Gene3D" id="3.30.470.20">
    <property type="entry name" value="ATP-grasp fold, B domain"/>
    <property type="match status" value="1"/>
</dbReference>
<dbReference type="RefSeq" id="WP_092962893.1">
    <property type="nucleotide sequence ID" value="NZ_FOSQ01000016.1"/>
</dbReference>
<dbReference type="GO" id="GO:0009432">
    <property type="term" value="P:SOS response"/>
    <property type="evidence" value="ECO:0007669"/>
    <property type="project" value="TreeGrafter"/>
</dbReference>
<proteinExistence type="predicted"/>
<evidence type="ECO:0000256" key="1">
    <source>
        <dbReference type="PROSITE-ProRule" id="PRU00409"/>
    </source>
</evidence>
<keyword evidence="1" id="KW-0547">Nucleotide-binding</keyword>
<dbReference type="SUPFAM" id="SSF56059">
    <property type="entry name" value="Glutathione synthetase ATP-binding domain-like"/>
    <property type="match status" value="1"/>
</dbReference>
<dbReference type="GO" id="GO:0005524">
    <property type="term" value="F:ATP binding"/>
    <property type="evidence" value="ECO:0007669"/>
    <property type="project" value="UniProtKB-UniRule"/>
</dbReference>
<evidence type="ECO:0000313" key="4">
    <source>
        <dbReference type="Proteomes" id="UP000199473"/>
    </source>
</evidence>
<dbReference type="PROSITE" id="PS50975">
    <property type="entry name" value="ATP_GRASP"/>
    <property type="match status" value="1"/>
</dbReference>
<evidence type="ECO:0000259" key="2">
    <source>
        <dbReference type="PROSITE" id="PS50975"/>
    </source>
</evidence>
<keyword evidence="1" id="KW-0067">ATP-binding</keyword>
<name>A0A1I4EKQ5_9PROT</name>
<organism evidence="3 4">
    <name type="scientific">Falsiroseomonas stagni DSM 19981</name>
    <dbReference type="NCBI Taxonomy" id="1123062"/>
    <lineage>
        <taxon>Bacteria</taxon>
        <taxon>Pseudomonadati</taxon>
        <taxon>Pseudomonadota</taxon>
        <taxon>Alphaproteobacteria</taxon>
        <taxon>Acetobacterales</taxon>
        <taxon>Roseomonadaceae</taxon>
        <taxon>Falsiroseomonas</taxon>
    </lineage>
</organism>
<protein>
    <recommendedName>
        <fullName evidence="2">ATP-grasp domain-containing protein</fullName>
    </recommendedName>
</protein>
<gene>
    <name evidence="3" type="ORF">SAMN02745775_11665</name>
</gene>
<dbReference type="AlphaFoldDB" id="A0A1I4EKQ5"/>
<sequence>MTKVHVIHENDAWVEPLRAAFDALGTPYEEWFLDTGIVDLTRPPPAGVFYNRMSASSHTRGHLYAPEYAGAVIEVLERHNRPLVNGRRALQLELSKVAQYQALAIHGIPTPATIAVVGRQNIPDAAAKLGFPVILKHNRAGKGLGVRLVHSEAGLREALALLDITGDPEAHPRDGIWLVQRYIEAPEPFITRAEFVGGRFLYAVRVDTSEGFELCPADVCAIGEGAVCPAVAPTHKFSIIEGFTHPLIHRMEAFLIANGVGVGAIEFITDKAGQTFAYDVNTNTNYNGDAERRAGRSGAQTGMGAIAAHLTALLRRDVLAQAA</sequence>
<keyword evidence="4" id="KW-1185">Reference proteome</keyword>
<dbReference type="STRING" id="1123062.SAMN02745775_11665"/>